<accession>A0A3D8QQA2</accession>
<dbReference type="SMART" id="SM00398">
    <property type="entry name" value="HMG"/>
    <property type="match status" value="1"/>
</dbReference>
<dbReference type="InterPro" id="IPR051356">
    <property type="entry name" value="SOX/SOX-like_TF"/>
</dbReference>
<dbReference type="OrthoDB" id="6247875at2759"/>
<name>A0A3D8QQA2_9HELO</name>
<organism evidence="6 7">
    <name type="scientific">Coleophoma crateriformis</name>
    <dbReference type="NCBI Taxonomy" id="565419"/>
    <lineage>
        <taxon>Eukaryota</taxon>
        <taxon>Fungi</taxon>
        <taxon>Dikarya</taxon>
        <taxon>Ascomycota</taxon>
        <taxon>Pezizomycotina</taxon>
        <taxon>Leotiomycetes</taxon>
        <taxon>Helotiales</taxon>
        <taxon>Dermateaceae</taxon>
        <taxon>Coleophoma</taxon>
    </lineage>
</organism>
<dbReference type="EMBL" id="PDLN01000016">
    <property type="protein sequence ID" value="RDW63858.1"/>
    <property type="molecule type" value="Genomic_DNA"/>
</dbReference>
<evidence type="ECO:0000313" key="7">
    <source>
        <dbReference type="Proteomes" id="UP000256328"/>
    </source>
</evidence>
<dbReference type="PANTHER" id="PTHR45789">
    <property type="entry name" value="FI18025P1"/>
    <property type="match status" value="1"/>
</dbReference>
<feature type="DNA-binding region" description="HMG box" evidence="3">
    <location>
        <begin position="117"/>
        <end position="185"/>
    </location>
</feature>
<dbReference type="AlphaFoldDB" id="A0A3D8QQA2"/>
<reference evidence="6 7" key="1">
    <citation type="journal article" date="2018" name="IMA Fungus">
        <title>IMA Genome-F 9: Draft genome sequence of Annulohypoxylon stygium, Aspergillus mulundensis, Berkeleyomyces basicola (syn. Thielaviopsis basicola), Ceratocystis smalleyi, two Cercospora beticola strains, Coleophoma cylindrospora, Fusarium fracticaudum, Phialophora cf. hyalina, and Morchella septimelata.</title>
        <authorList>
            <person name="Wingfield B.D."/>
            <person name="Bills G.F."/>
            <person name="Dong Y."/>
            <person name="Huang W."/>
            <person name="Nel W.J."/>
            <person name="Swalarsk-Parry B.S."/>
            <person name="Vaghefi N."/>
            <person name="Wilken P.M."/>
            <person name="An Z."/>
            <person name="de Beer Z.W."/>
            <person name="De Vos L."/>
            <person name="Chen L."/>
            <person name="Duong T.A."/>
            <person name="Gao Y."/>
            <person name="Hammerbacher A."/>
            <person name="Kikkert J.R."/>
            <person name="Li Y."/>
            <person name="Li H."/>
            <person name="Li K."/>
            <person name="Li Q."/>
            <person name="Liu X."/>
            <person name="Ma X."/>
            <person name="Naidoo K."/>
            <person name="Pethybridge S.J."/>
            <person name="Sun J."/>
            <person name="Steenkamp E.T."/>
            <person name="van der Nest M.A."/>
            <person name="van Wyk S."/>
            <person name="Wingfield M.J."/>
            <person name="Xiong C."/>
            <person name="Yue Q."/>
            <person name="Zhang X."/>
        </authorList>
    </citation>
    <scope>NUCLEOTIDE SEQUENCE [LARGE SCALE GENOMIC DNA]</scope>
    <source>
        <strain evidence="6 7">BP5796</strain>
    </source>
</reference>
<evidence type="ECO:0000256" key="1">
    <source>
        <dbReference type="ARBA" id="ARBA00023125"/>
    </source>
</evidence>
<dbReference type="Gene3D" id="1.10.30.10">
    <property type="entry name" value="High mobility group box domain"/>
    <property type="match status" value="1"/>
</dbReference>
<dbReference type="GO" id="GO:0005634">
    <property type="term" value="C:nucleus"/>
    <property type="evidence" value="ECO:0007669"/>
    <property type="project" value="UniProtKB-UniRule"/>
</dbReference>
<dbReference type="GO" id="GO:0000978">
    <property type="term" value="F:RNA polymerase II cis-regulatory region sequence-specific DNA binding"/>
    <property type="evidence" value="ECO:0007669"/>
    <property type="project" value="TreeGrafter"/>
</dbReference>
<proteinExistence type="predicted"/>
<dbReference type="InterPro" id="IPR036910">
    <property type="entry name" value="HMG_box_dom_sf"/>
</dbReference>
<dbReference type="InterPro" id="IPR009071">
    <property type="entry name" value="HMG_box_dom"/>
</dbReference>
<evidence type="ECO:0000256" key="4">
    <source>
        <dbReference type="SAM" id="MobiDB-lite"/>
    </source>
</evidence>
<keyword evidence="7" id="KW-1185">Reference proteome</keyword>
<sequence length="251" mass="28561">MASKTAEQALPLKIFELTSLEERQEFRALWAEHIKLRDQGIIAYFLPKGIVKKMGGKLAVKEVARRLSILHKRAVYVYVDDDLEAFRIGDHIKRCDQFTKVLRMPYPPPQDEHGIKIPKPRNSFIIYRGDKSQGVKALFPELTETERSKIIAEFWRNETAEVKAHYKELAELEKQKILEQNPDYKCTPRKKWEIKRRNKKAATRLEVMSTSPAITAAAQGNSNALPPSQSTSSNIGPALTQARALIAANQP</sequence>
<evidence type="ECO:0000313" key="6">
    <source>
        <dbReference type="EMBL" id="RDW63858.1"/>
    </source>
</evidence>
<gene>
    <name evidence="6" type="ORF">BP5796_10360</name>
</gene>
<dbReference type="Pfam" id="PF00505">
    <property type="entry name" value="HMG_box"/>
    <property type="match status" value="1"/>
</dbReference>
<dbReference type="PROSITE" id="PS50118">
    <property type="entry name" value="HMG_BOX_2"/>
    <property type="match status" value="1"/>
</dbReference>
<evidence type="ECO:0000259" key="5">
    <source>
        <dbReference type="PROSITE" id="PS50118"/>
    </source>
</evidence>
<evidence type="ECO:0000256" key="3">
    <source>
        <dbReference type="PROSITE-ProRule" id="PRU00267"/>
    </source>
</evidence>
<dbReference type="CDD" id="cd01389">
    <property type="entry name" value="HMG-box_ROX1-like"/>
    <property type="match status" value="1"/>
</dbReference>
<feature type="compositionally biased region" description="Polar residues" evidence="4">
    <location>
        <begin position="218"/>
        <end position="235"/>
    </location>
</feature>
<dbReference type="Proteomes" id="UP000256328">
    <property type="component" value="Unassembled WGS sequence"/>
</dbReference>
<feature type="region of interest" description="Disordered" evidence="4">
    <location>
        <begin position="218"/>
        <end position="237"/>
    </location>
</feature>
<comment type="caution">
    <text evidence="6">The sequence shown here is derived from an EMBL/GenBank/DDBJ whole genome shotgun (WGS) entry which is preliminary data.</text>
</comment>
<feature type="domain" description="HMG box" evidence="5">
    <location>
        <begin position="117"/>
        <end position="185"/>
    </location>
</feature>
<keyword evidence="1 3" id="KW-0238">DNA-binding</keyword>
<keyword evidence="2 3" id="KW-0539">Nucleus</keyword>
<dbReference type="PANTHER" id="PTHR45789:SF2">
    <property type="entry name" value="FI18025P1"/>
    <property type="match status" value="1"/>
</dbReference>
<protein>
    <recommendedName>
        <fullName evidence="5">HMG box domain-containing protein</fullName>
    </recommendedName>
</protein>
<dbReference type="GO" id="GO:0000981">
    <property type="term" value="F:DNA-binding transcription factor activity, RNA polymerase II-specific"/>
    <property type="evidence" value="ECO:0007669"/>
    <property type="project" value="TreeGrafter"/>
</dbReference>
<evidence type="ECO:0000256" key="2">
    <source>
        <dbReference type="ARBA" id="ARBA00023242"/>
    </source>
</evidence>
<dbReference type="SUPFAM" id="SSF47095">
    <property type="entry name" value="HMG-box"/>
    <property type="match status" value="1"/>
</dbReference>